<dbReference type="Proteomes" id="UP000807306">
    <property type="component" value="Unassembled WGS sequence"/>
</dbReference>
<evidence type="ECO:0000313" key="2">
    <source>
        <dbReference type="EMBL" id="KAF9525124.1"/>
    </source>
</evidence>
<dbReference type="EMBL" id="MU157888">
    <property type="protein sequence ID" value="KAF9525124.1"/>
    <property type="molecule type" value="Genomic_DNA"/>
</dbReference>
<feature type="domain" description="F-box" evidence="1">
    <location>
        <begin position="8"/>
        <end position="54"/>
    </location>
</feature>
<dbReference type="SMART" id="SM00256">
    <property type="entry name" value="FBOX"/>
    <property type="match status" value="1"/>
</dbReference>
<dbReference type="PROSITE" id="PS50181">
    <property type="entry name" value="FBOX"/>
    <property type="match status" value="1"/>
</dbReference>
<dbReference type="Pfam" id="PF12937">
    <property type="entry name" value="F-box-like"/>
    <property type="match status" value="1"/>
</dbReference>
<proteinExistence type="predicted"/>
<keyword evidence="3" id="KW-1185">Reference proteome</keyword>
<evidence type="ECO:0000313" key="3">
    <source>
        <dbReference type="Proteomes" id="UP000807306"/>
    </source>
</evidence>
<dbReference type="Gene3D" id="1.20.1280.50">
    <property type="match status" value="1"/>
</dbReference>
<dbReference type="InterPro" id="IPR001810">
    <property type="entry name" value="F-box_dom"/>
</dbReference>
<dbReference type="SUPFAM" id="SSF81383">
    <property type="entry name" value="F-box domain"/>
    <property type="match status" value="1"/>
</dbReference>
<dbReference type="AlphaFoldDB" id="A0A9P6JLY5"/>
<evidence type="ECO:0000259" key="1">
    <source>
        <dbReference type="PROSITE" id="PS50181"/>
    </source>
</evidence>
<organism evidence="2 3">
    <name type="scientific">Crepidotus variabilis</name>
    <dbReference type="NCBI Taxonomy" id="179855"/>
    <lineage>
        <taxon>Eukaryota</taxon>
        <taxon>Fungi</taxon>
        <taxon>Dikarya</taxon>
        <taxon>Basidiomycota</taxon>
        <taxon>Agaricomycotina</taxon>
        <taxon>Agaricomycetes</taxon>
        <taxon>Agaricomycetidae</taxon>
        <taxon>Agaricales</taxon>
        <taxon>Agaricineae</taxon>
        <taxon>Crepidotaceae</taxon>
        <taxon>Crepidotus</taxon>
    </lineage>
</organism>
<name>A0A9P6JLY5_9AGAR</name>
<sequence>MRNDLEDVPTLTKLPSEILNIILEYLDVDDVLSARQTCSLLSKATFGRNLWAQLLHDQAKYVPMDDPIHGYTDLLESRTIAEVEDIVRKNKRNGELWTRARTRMPRRLKRLDVSGILIGLKVIAERWLLAVYNEWYFLLYDLGPAAAEDPTLYTRSAPMAGSNCTNFAIALDDQRTTLTIAISSSSMMKVYEIKLDFAESRIRLSLFLHAGVPGVVRALRIPERMFVFSDSTSVAVTTIKTNFVAKIATIRLNSENLEEWWDGIISVEMLGPYVLIFKARSLEIHEYESLLESSSAPVSPRSPLQHIFTVSLRDVSFSDCSVMTDHDAQLRVYQRSLFAHDVIQGLFHYTIRLTIPLSSESPLSLDVLLLGVYPLTLPLIPRPTSLNYRPSFNQSIGQLPDTNIVNSIADSPTPTYTHTHFLSPSFGVTGGGSSVRAHGVKHSHGHMANPAPRGFVSAHCMGPQGKRAIWVERQRSSTSRELIVWGQKPQSQSTILDGPEAVEIPKQVIFTIRSYDLRDDVSYCAFSEIYGTIALGHRSGDISILQMS</sequence>
<accession>A0A9P6JLY5</accession>
<dbReference type="InterPro" id="IPR036047">
    <property type="entry name" value="F-box-like_dom_sf"/>
</dbReference>
<comment type="caution">
    <text evidence="2">The sequence shown here is derived from an EMBL/GenBank/DDBJ whole genome shotgun (WGS) entry which is preliminary data.</text>
</comment>
<reference evidence="2" key="1">
    <citation type="submission" date="2020-11" db="EMBL/GenBank/DDBJ databases">
        <authorList>
            <consortium name="DOE Joint Genome Institute"/>
            <person name="Ahrendt S."/>
            <person name="Riley R."/>
            <person name="Andreopoulos W."/>
            <person name="Labutti K."/>
            <person name="Pangilinan J."/>
            <person name="Ruiz-Duenas F.J."/>
            <person name="Barrasa J.M."/>
            <person name="Sanchez-Garcia M."/>
            <person name="Camarero S."/>
            <person name="Miyauchi S."/>
            <person name="Serrano A."/>
            <person name="Linde D."/>
            <person name="Babiker R."/>
            <person name="Drula E."/>
            <person name="Ayuso-Fernandez I."/>
            <person name="Pacheco R."/>
            <person name="Padilla G."/>
            <person name="Ferreira P."/>
            <person name="Barriuso J."/>
            <person name="Kellner H."/>
            <person name="Castanera R."/>
            <person name="Alfaro M."/>
            <person name="Ramirez L."/>
            <person name="Pisabarro A.G."/>
            <person name="Kuo A."/>
            <person name="Tritt A."/>
            <person name="Lipzen A."/>
            <person name="He G."/>
            <person name="Yan M."/>
            <person name="Ng V."/>
            <person name="Cullen D."/>
            <person name="Martin F."/>
            <person name="Rosso M.-N."/>
            <person name="Henrissat B."/>
            <person name="Hibbett D."/>
            <person name="Martinez A.T."/>
            <person name="Grigoriev I.V."/>
        </authorList>
    </citation>
    <scope>NUCLEOTIDE SEQUENCE</scope>
    <source>
        <strain evidence="2">CBS 506.95</strain>
    </source>
</reference>
<dbReference type="OrthoDB" id="3211970at2759"/>
<gene>
    <name evidence="2" type="ORF">CPB83DRAFT_562575</name>
</gene>
<protein>
    <recommendedName>
        <fullName evidence="1">F-box domain-containing protein</fullName>
    </recommendedName>
</protein>